<keyword evidence="2" id="KW-1185">Reference proteome</keyword>
<gene>
    <name evidence="1" type="ORF">HPBE_LOCUS8602</name>
</gene>
<reference evidence="3" key="2">
    <citation type="submission" date="2019-09" db="UniProtKB">
        <authorList>
            <consortium name="WormBaseParasite"/>
        </authorList>
    </citation>
    <scope>IDENTIFICATION</scope>
</reference>
<sequence>MYTLVAGVTGPPAVETTVYPTYRICDDNFCTTLRRQTAVNSNNRKSSANTLESYVTWSTSTWRLEFSKKQKIRDGGCSVKPAYILLTSAGST</sequence>
<name>A0A183FMH7_HELPZ</name>
<dbReference type="EMBL" id="UZAH01026201">
    <property type="protein sequence ID" value="VDO77041.1"/>
    <property type="molecule type" value="Genomic_DNA"/>
</dbReference>
<dbReference type="AlphaFoldDB" id="A0A183FMH7"/>
<proteinExistence type="predicted"/>
<dbReference type="WBParaSite" id="HPBE_0000860101-mRNA-1">
    <property type="protein sequence ID" value="HPBE_0000860101-mRNA-1"/>
    <property type="gene ID" value="HPBE_0000860101"/>
</dbReference>
<accession>A0A183FMH7</accession>
<evidence type="ECO:0000313" key="1">
    <source>
        <dbReference type="EMBL" id="VDO77041.1"/>
    </source>
</evidence>
<protein>
    <submittedName>
        <fullName evidence="3">Secreted protein</fullName>
    </submittedName>
</protein>
<evidence type="ECO:0000313" key="3">
    <source>
        <dbReference type="WBParaSite" id="HPBE_0000860101-mRNA-1"/>
    </source>
</evidence>
<organism evidence="2 3">
    <name type="scientific">Heligmosomoides polygyrus</name>
    <name type="common">Parasitic roundworm</name>
    <dbReference type="NCBI Taxonomy" id="6339"/>
    <lineage>
        <taxon>Eukaryota</taxon>
        <taxon>Metazoa</taxon>
        <taxon>Ecdysozoa</taxon>
        <taxon>Nematoda</taxon>
        <taxon>Chromadorea</taxon>
        <taxon>Rhabditida</taxon>
        <taxon>Rhabditina</taxon>
        <taxon>Rhabditomorpha</taxon>
        <taxon>Strongyloidea</taxon>
        <taxon>Heligmosomidae</taxon>
        <taxon>Heligmosomoides</taxon>
    </lineage>
</organism>
<dbReference type="Proteomes" id="UP000050761">
    <property type="component" value="Unassembled WGS sequence"/>
</dbReference>
<accession>A0A3P7XRG1</accession>
<evidence type="ECO:0000313" key="2">
    <source>
        <dbReference type="Proteomes" id="UP000050761"/>
    </source>
</evidence>
<reference evidence="1 2" key="1">
    <citation type="submission" date="2018-11" db="EMBL/GenBank/DDBJ databases">
        <authorList>
            <consortium name="Pathogen Informatics"/>
        </authorList>
    </citation>
    <scope>NUCLEOTIDE SEQUENCE [LARGE SCALE GENOMIC DNA]</scope>
</reference>